<dbReference type="InterPro" id="IPR013762">
    <property type="entry name" value="Integrase-like_cat_sf"/>
</dbReference>
<sequence>MAIEKNMLRERAKKLPTITDEMWEKVHPVYKELLSEYLGSVDLSRDTKKQYTSALKQFGWFVADSLNNKPLFKLKKRDALRYMNYLREDRKMSSSGINLKKSAVSAFCQWIENYIADDYEDENGDLVFETFRNFMTGLPPVVKNQVYDKKKVTFEEYQEMMKALRSDEDYLGMAWLATAFNVGARRSEIIQFKTSLFDHEWNAEGNFLMSHNVRGKGRGEDGKILQFMINDEALKYMKLWVEKRGYEDEYIFTVGNENTHRQMSKSWADYFCEHTLSHILGRRVNPHIFKASCVTYLLEVKKVDIKHVSKLVAHHESVETTQIYDLRDSEEERNSIFS</sequence>
<evidence type="ECO:0000313" key="6">
    <source>
        <dbReference type="Proteomes" id="UP000254047"/>
    </source>
</evidence>
<keyword evidence="3" id="KW-0238">DNA-binding</keyword>
<dbReference type="Pfam" id="PF13495">
    <property type="entry name" value="Phage_int_SAM_4"/>
    <property type="match status" value="1"/>
</dbReference>
<gene>
    <name evidence="5" type="ORF">NCTC13830_00970</name>
</gene>
<dbReference type="GO" id="GO:0003677">
    <property type="term" value="F:DNA binding"/>
    <property type="evidence" value="ECO:0007669"/>
    <property type="project" value="UniProtKB-UniRule"/>
</dbReference>
<dbReference type="Pfam" id="PF00589">
    <property type="entry name" value="Phage_integrase"/>
    <property type="match status" value="1"/>
</dbReference>
<evidence type="ECO:0000256" key="2">
    <source>
        <dbReference type="ARBA" id="ARBA00022908"/>
    </source>
</evidence>
<dbReference type="InterPro" id="IPR011010">
    <property type="entry name" value="DNA_brk_join_enz"/>
</dbReference>
<keyword evidence="4" id="KW-0233">DNA recombination</keyword>
<keyword evidence="2" id="KW-0229">DNA integration</keyword>
<dbReference type="InterPro" id="IPR004107">
    <property type="entry name" value="Integrase_SAM-like_N"/>
</dbReference>
<evidence type="ECO:0000256" key="4">
    <source>
        <dbReference type="ARBA" id="ARBA00023172"/>
    </source>
</evidence>
<proteinExistence type="inferred from homology"/>
<evidence type="ECO:0000256" key="3">
    <source>
        <dbReference type="ARBA" id="ARBA00023125"/>
    </source>
</evidence>
<accession>A0A380FZL9</accession>
<dbReference type="GO" id="GO:0006310">
    <property type="term" value="P:DNA recombination"/>
    <property type="evidence" value="ECO:0007669"/>
    <property type="project" value="UniProtKB-KW"/>
</dbReference>
<organism evidence="5 6">
    <name type="scientific">Staphylococcus petrasii</name>
    <dbReference type="NCBI Taxonomy" id="1276936"/>
    <lineage>
        <taxon>Bacteria</taxon>
        <taxon>Bacillati</taxon>
        <taxon>Bacillota</taxon>
        <taxon>Bacilli</taxon>
        <taxon>Bacillales</taxon>
        <taxon>Staphylococcaceae</taxon>
        <taxon>Staphylococcus</taxon>
    </lineage>
</organism>
<dbReference type="PROSITE" id="PS51898">
    <property type="entry name" value="TYR_RECOMBINASE"/>
    <property type="match status" value="1"/>
</dbReference>
<protein>
    <submittedName>
        <fullName evidence="5">Phage integrase</fullName>
    </submittedName>
</protein>
<dbReference type="InterPro" id="IPR044068">
    <property type="entry name" value="CB"/>
</dbReference>
<reference evidence="5 6" key="1">
    <citation type="submission" date="2018-06" db="EMBL/GenBank/DDBJ databases">
        <authorList>
            <consortium name="Pathogen Informatics"/>
            <person name="Doyle S."/>
        </authorList>
    </citation>
    <scope>NUCLEOTIDE SEQUENCE [LARGE SCALE GENOMIC DNA]</scope>
    <source>
        <strain evidence="5 6">NCTC13830</strain>
    </source>
</reference>
<dbReference type="CDD" id="cd00397">
    <property type="entry name" value="DNA_BRE_C"/>
    <property type="match status" value="1"/>
</dbReference>
<name>A0A380FZL9_9STAP</name>
<dbReference type="InterPro" id="IPR010998">
    <property type="entry name" value="Integrase_recombinase_N"/>
</dbReference>
<dbReference type="Gene3D" id="1.10.443.10">
    <property type="entry name" value="Intergrase catalytic core"/>
    <property type="match status" value="1"/>
</dbReference>
<dbReference type="AlphaFoldDB" id="A0A380FZL9"/>
<comment type="similarity">
    <text evidence="1">Belongs to the 'phage' integrase family.</text>
</comment>
<dbReference type="RefSeq" id="WP_000963689.1">
    <property type="nucleotide sequence ID" value="NZ_PPQT01000005.1"/>
</dbReference>
<dbReference type="Gene3D" id="1.10.150.130">
    <property type="match status" value="1"/>
</dbReference>
<dbReference type="InterPro" id="IPR050090">
    <property type="entry name" value="Tyrosine_recombinase_XerCD"/>
</dbReference>
<evidence type="ECO:0000313" key="5">
    <source>
        <dbReference type="EMBL" id="SUM43428.1"/>
    </source>
</evidence>
<evidence type="ECO:0000256" key="1">
    <source>
        <dbReference type="ARBA" id="ARBA00008857"/>
    </source>
</evidence>
<dbReference type="PANTHER" id="PTHR30349">
    <property type="entry name" value="PHAGE INTEGRASE-RELATED"/>
    <property type="match status" value="1"/>
</dbReference>
<dbReference type="InterPro" id="IPR002104">
    <property type="entry name" value="Integrase_catalytic"/>
</dbReference>
<dbReference type="OrthoDB" id="9801717at2"/>
<dbReference type="Proteomes" id="UP000254047">
    <property type="component" value="Unassembled WGS sequence"/>
</dbReference>
<dbReference type="PROSITE" id="PS51900">
    <property type="entry name" value="CB"/>
    <property type="match status" value="1"/>
</dbReference>
<dbReference type="PANTHER" id="PTHR30349:SF64">
    <property type="entry name" value="PROPHAGE INTEGRASE INTD-RELATED"/>
    <property type="match status" value="1"/>
</dbReference>
<dbReference type="SUPFAM" id="SSF56349">
    <property type="entry name" value="DNA breaking-rejoining enzymes"/>
    <property type="match status" value="1"/>
</dbReference>
<dbReference type="EMBL" id="UHDO01000001">
    <property type="protein sequence ID" value="SUM43428.1"/>
    <property type="molecule type" value="Genomic_DNA"/>
</dbReference>
<dbReference type="GO" id="GO:0015074">
    <property type="term" value="P:DNA integration"/>
    <property type="evidence" value="ECO:0007669"/>
    <property type="project" value="UniProtKB-KW"/>
</dbReference>